<gene>
    <name evidence="2" type="ORF">B0T26DRAFT_715272</name>
</gene>
<evidence type="ECO:0000313" key="2">
    <source>
        <dbReference type="EMBL" id="KAK0712788.1"/>
    </source>
</evidence>
<reference evidence="2" key="1">
    <citation type="submission" date="2023-06" db="EMBL/GenBank/DDBJ databases">
        <title>Genome-scale phylogeny and comparative genomics of the fungal order Sordariales.</title>
        <authorList>
            <consortium name="Lawrence Berkeley National Laboratory"/>
            <person name="Hensen N."/>
            <person name="Bonometti L."/>
            <person name="Westerberg I."/>
            <person name="Brannstrom I.O."/>
            <person name="Guillou S."/>
            <person name="Cros-Aarteil S."/>
            <person name="Calhoun S."/>
            <person name="Haridas S."/>
            <person name="Kuo A."/>
            <person name="Mondo S."/>
            <person name="Pangilinan J."/>
            <person name="Riley R."/>
            <person name="LaButti K."/>
            <person name="Andreopoulos B."/>
            <person name="Lipzen A."/>
            <person name="Chen C."/>
            <person name="Yanf M."/>
            <person name="Daum C."/>
            <person name="Ng V."/>
            <person name="Clum A."/>
            <person name="Steindorff A."/>
            <person name="Ohm R."/>
            <person name="Martin F."/>
            <person name="Silar P."/>
            <person name="Natvig D."/>
            <person name="Lalanne C."/>
            <person name="Gautier V."/>
            <person name="Ament-velasquez S.L."/>
            <person name="Kruys A."/>
            <person name="Hutchinson M.I."/>
            <person name="Powell A.J."/>
            <person name="Barry K."/>
            <person name="Miller A.N."/>
            <person name="Grigoriev I.V."/>
            <person name="Debuchy R."/>
            <person name="Gladieux P."/>
            <person name="Thoren M.H."/>
            <person name="Johannesson H."/>
        </authorList>
    </citation>
    <scope>NUCLEOTIDE SEQUENCE</scope>
    <source>
        <strain evidence="2">SMH2392-1A</strain>
    </source>
</reference>
<dbReference type="RefSeq" id="XP_060294111.1">
    <property type="nucleotide sequence ID" value="XM_060442234.1"/>
</dbReference>
<comment type="caution">
    <text evidence="2">The sequence shown here is derived from an EMBL/GenBank/DDBJ whole genome shotgun (WGS) entry which is preliminary data.</text>
</comment>
<protein>
    <submittedName>
        <fullName evidence="2">Uncharacterized protein</fullName>
    </submittedName>
</protein>
<organism evidence="2 3">
    <name type="scientific">Lasiosphaeria miniovina</name>
    <dbReference type="NCBI Taxonomy" id="1954250"/>
    <lineage>
        <taxon>Eukaryota</taxon>
        <taxon>Fungi</taxon>
        <taxon>Dikarya</taxon>
        <taxon>Ascomycota</taxon>
        <taxon>Pezizomycotina</taxon>
        <taxon>Sordariomycetes</taxon>
        <taxon>Sordariomycetidae</taxon>
        <taxon>Sordariales</taxon>
        <taxon>Lasiosphaeriaceae</taxon>
        <taxon>Lasiosphaeria</taxon>
    </lineage>
</organism>
<dbReference type="Proteomes" id="UP001172101">
    <property type="component" value="Unassembled WGS sequence"/>
</dbReference>
<dbReference type="EMBL" id="JAUIRO010000005">
    <property type="protein sequence ID" value="KAK0712788.1"/>
    <property type="molecule type" value="Genomic_DNA"/>
</dbReference>
<dbReference type="GeneID" id="85325504"/>
<feature type="compositionally biased region" description="Basic and acidic residues" evidence="1">
    <location>
        <begin position="24"/>
        <end position="38"/>
    </location>
</feature>
<evidence type="ECO:0000256" key="1">
    <source>
        <dbReference type="SAM" id="MobiDB-lite"/>
    </source>
</evidence>
<name>A0AA40DUZ6_9PEZI</name>
<evidence type="ECO:0000313" key="3">
    <source>
        <dbReference type="Proteomes" id="UP001172101"/>
    </source>
</evidence>
<dbReference type="Gene3D" id="1.20.5.340">
    <property type="match status" value="1"/>
</dbReference>
<accession>A0AA40DUZ6</accession>
<sequence length="119" mass="13331">MQALGSKSKRLLDDARRQTQQAESEIRQKEAELQREQAKLASSQSDASMLETEVTRLRGRVQDLDSALKAAQSDALAELPGASLAGQAVLYRRKEGWVWSLKRWAKAVDPTHSRKQSQI</sequence>
<keyword evidence="3" id="KW-1185">Reference proteome</keyword>
<feature type="region of interest" description="Disordered" evidence="1">
    <location>
        <begin position="1"/>
        <end position="51"/>
    </location>
</feature>
<dbReference type="AlphaFoldDB" id="A0AA40DUZ6"/>
<proteinExistence type="predicted"/>